<evidence type="ECO:0000259" key="5">
    <source>
        <dbReference type="PROSITE" id="PS50002"/>
    </source>
</evidence>
<evidence type="ECO:0000256" key="2">
    <source>
        <dbReference type="ARBA" id="ARBA00022443"/>
    </source>
</evidence>
<dbReference type="InterPro" id="IPR051702">
    <property type="entry name" value="SH3_domain_YSC84-like"/>
</dbReference>
<feature type="region of interest" description="Disordered" evidence="4">
    <location>
        <begin position="216"/>
        <end position="425"/>
    </location>
</feature>
<dbReference type="Pfam" id="PF00018">
    <property type="entry name" value="SH3_1"/>
    <property type="match status" value="1"/>
</dbReference>
<dbReference type="GeneID" id="87958243"/>
<keyword evidence="2 3" id="KW-0728">SH3 domain</keyword>
<feature type="compositionally biased region" description="Low complexity" evidence="4">
    <location>
        <begin position="627"/>
        <end position="642"/>
    </location>
</feature>
<feature type="compositionally biased region" description="Polar residues" evidence="4">
    <location>
        <begin position="534"/>
        <end position="570"/>
    </location>
</feature>
<sequence>MGLNSPLPVRLEEETRKAAKILRSFVDVNNNGLDKVIPRHVLERAAGFVIFTVIKAGFVFSARAGSGIVIARLDDGSWSPPSAIGLGGFGFGGQMGAEVTDFLIVLNSRSAVTSFMSAGNLTLGGNLSVAVGPLGRNAEGSGAVNTKGRLAAMYSYSKTKGLFGGVSVEGSVIVERQDANRLAYGGNPNAKQILSGTFDPPDWAGVLIDQLNKATGLPGGQRWINKDEEGEGEAGGMGWSSPKHDQYNERDRDRGYVFGQGVGANGNTPPPASNNNNGRRSRASSLFGNNNNNNQNQNGSPLPNSNSPQRPTSSRKGSSFNPFSSSGSNSPRRNPLEHSSENYSAGIGGSTPTGGRSRSGSVLKNGEVPPPFSFMNSNGKSNTPPNQSQRDKDLLGDWDSSMTSSATNDAYSSINSNTRTNRKISGGEKDLLGAWESNGTGLSAQFSNLRTSSTSNSNSNSGKTTRGRSNSKPTPFNDISEHPSSYEDQREYDYTPRETESKFANMDWSSYPSTSNIDTNGNGNGNGNGNRNGSSSTFVSIASGRKQSSSSPTKSGGKNNKNQRPVSSYISPPASLFNDAGSGFGYADNTRRKDFSPFEDLPVGRLRSDSNEDGSKPFESYLHLSKNQQQQQGQGQGRNSTSGNGGSPRPDLKLKEGLNTDFFQGYARAIGLFDFNGSAQGDLGFKSGQVIIILDKIGDNGDWWKGVSPTTGKSGIFPSNYVEVIELPKNHKGGVSLSELRKRVGGNEFDQ</sequence>
<comment type="similarity">
    <text evidence="1">Belongs to the SH3YL1 family.</text>
</comment>
<feature type="compositionally biased region" description="Low complexity" evidence="4">
    <location>
        <begin position="447"/>
        <end position="464"/>
    </location>
</feature>
<evidence type="ECO:0000256" key="4">
    <source>
        <dbReference type="SAM" id="MobiDB-lite"/>
    </source>
</evidence>
<dbReference type="SUPFAM" id="SSF50044">
    <property type="entry name" value="SH3-domain"/>
    <property type="match status" value="1"/>
</dbReference>
<dbReference type="InterPro" id="IPR007461">
    <property type="entry name" value="Ysc84_actin-binding"/>
</dbReference>
<dbReference type="InterPro" id="IPR036028">
    <property type="entry name" value="SH3-like_dom_sf"/>
</dbReference>
<dbReference type="CDD" id="cd11525">
    <property type="entry name" value="SYLF_SH3YL1_like"/>
    <property type="match status" value="1"/>
</dbReference>
<dbReference type="SMART" id="SM00326">
    <property type="entry name" value="SH3"/>
    <property type="match status" value="1"/>
</dbReference>
<feature type="compositionally biased region" description="Polar residues" evidence="4">
    <location>
        <begin position="374"/>
        <end position="388"/>
    </location>
</feature>
<keyword evidence="7" id="KW-1185">Reference proteome</keyword>
<evidence type="ECO:0000313" key="7">
    <source>
        <dbReference type="Proteomes" id="UP001329825"/>
    </source>
</evidence>
<dbReference type="EMBL" id="CP141888">
    <property type="protein sequence ID" value="WRT69129.1"/>
    <property type="molecule type" value="Genomic_DNA"/>
</dbReference>
<dbReference type="PRINTS" id="PR00452">
    <property type="entry name" value="SH3DOMAIN"/>
</dbReference>
<evidence type="ECO:0000256" key="3">
    <source>
        <dbReference type="PROSITE-ProRule" id="PRU00192"/>
    </source>
</evidence>
<accession>A0ABZ1D510</accession>
<feature type="compositionally biased region" description="Polar residues" evidence="4">
    <location>
        <begin position="400"/>
        <end position="419"/>
    </location>
</feature>
<dbReference type="InterPro" id="IPR001452">
    <property type="entry name" value="SH3_domain"/>
</dbReference>
<dbReference type="Gene3D" id="2.30.30.40">
    <property type="entry name" value="SH3 Domains"/>
    <property type="match status" value="1"/>
</dbReference>
<proteinExistence type="inferred from homology"/>
<dbReference type="Proteomes" id="UP001329825">
    <property type="component" value="Chromosome 8"/>
</dbReference>
<dbReference type="Pfam" id="PF04366">
    <property type="entry name" value="Ysc84"/>
    <property type="match status" value="1"/>
</dbReference>
<feature type="compositionally biased region" description="Low complexity" evidence="4">
    <location>
        <begin position="273"/>
        <end position="333"/>
    </location>
</feature>
<feature type="region of interest" description="Disordered" evidence="4">
    <location>
        <begin position="445"/>
        <end position="574"/>
    </location>
</feature>
<feature type="compositionally biased region" description="Polar residues" evidence="4">
    <location>
        <begin position="507"/>
        <end position="519"/>
    </location>
</feature>
<evidence type="ECO:0000256" key="1">
    <source>
        <dbReference type="ARBA" id="ARBA00007761"/>
    </source>
</evidence>
<dbReference type="InterPro" id="IPR033643">
    <property type="entry name" value="SYLF_SH3YL1-like"/>
</dbReference>
<dbReference type="PROSITE" id="PS50002">
    <property type="entry name" value="SH3"/>
    <property type="match status" value="1"/>
</dbReference>
<feature type="compositionally biased region" description="Basic and acidic residues" evidence="4">
    <location>
        <begin position="479"/>
        <end position="501"/>
    </location>
</feature>
<name>A0ABZ1D510_9TREE</name>
<feature type="compositionally biased region" description="Basic and acidic residues" evidence="4">
    <location>
        <begin position="606"/>
        <end position="616"/>
    </location>
</feature>
<reference evidence="6 7" key="1">
    <citation type="submission" date="2024-01" db="EMBL/GenBank/DDBJ databases">
        <title>Comparative genomics of Cryptococcus and Kwoniella reveals pathogenesis evolution and contrasting modes of karyotype evolution via chromosome fusion or intercentromeric recombination.</title>
        <authorList>
            <person name="Coelho M.A."/>
            <person name="David-Palma M."/>
            <person name="Shea T."/>
            <person name="Bowers K."/>
            <person name="McGinley-Smith S."/>
            <person name="Mohammad A.W."/>
            <person name="Gnirke A."/>
            <person name="Yurkov A.M."/>
            <person name="Nowrousian M."/>
            <person name="Sun S."/>
            <person name="Cuomo C.A."/>
            <person name="Heitman J."/>
        </authorList>
    </citation>
    <scope>NUCLEOTIDE SEQUENCE [LARGE SCALE GENOMIC DNA]</scope>
    <source>
        <strain evidence="6">CBS 11374</strain>
    </source>
</reference>
<dbReference type="PANTHER" id="PTHR15629">
    <property type="entry name" value="SH3YL1 PROTEIN"/>
    <property type="match status" value="1"/>
</dbReference>
<feature type="domain" description="SH3" evidence="5">
    <location>
        <begin position="664"/>
        <end position="727"/>
    </location>
</feature>
<feature type="compositionally biased region" description="Basic and acidic residues" evidence="4">
    <location>
        <begin position="242"/>
        <end position="255"/>
    </location>
</feature>
<dbReference type="RefSeq" id="XP_062793868.1">
    <property type="nucleotide sequence ID" value="XM_062937817.1"/>
</dbReference>
<organism evidence="6 7">
    <name type="scientific">Kwoniella shivajii</name>
    <dbReference type="NCBI Taxonomy" id="564305"/>
    <lineage>
        <taxon>Eukaryota</taxon>
        <taxon>Fungi</taxon>
        <taxon>Dikarya</taxon>
        <taxon>Basidiomycota</taxon>
        <taxon>Agaricomycotina</taxon>
        <taxon>Tremellomycetes</taxon>
        <taxon>Tremellales</taxon>
        <taxon>Cryptococcaceae</taxon>
        <taxon>Kwoniella</taxon>
    </lineage>
</organism>
<evidence type="ECO:0000313" key="6">
    <source>
        <dbReference type="EMBL" id="WRT69129.1"/>
    </source>
</evidence>
<feature type="region of interest" description="Disordered" evidence="4">
    <location>
        <begin position="588"/>
        <end position="654"/>
    </location>
</feature>
<dbReference type="PANTHER" id="PTHR15629:SF2">
    <property type="entry name" value="SH3 DOMAIN-CONTAINING YSC84-LIKE PROTEIN 1"/>
    <property type="match status" value="1"/>
</dbReference>
<protein>
    <recommendedName>
        <fullName evidence="5">SH3 domain-containing protein</fullName>
    </recommendedName>
</protein>
<gene>
    <name evidence="6" type="ORF">IL334_006113</name>
</gene>